<sequence length="82" mass="8643">MLSVLGVIELILIVLILAAAIILRQSGGFATARWLFAVAVCLAAAAAFSPADPMSQIVLFIPMFAAIVLGSRLRLFDVRVAS</sequence>
<dbReference type="EMBL" id="SJPX01000003">
    <property type="protein sequence ID" value="TWU52021.1"/>
    <property type="molecule type" value="Genomic_DNA"/>
</dbReference>
<keyword evidence="1" id="KW-0472">Membrane</keyword>
<protein>
    <submittedName>
        <fullName evidence="2">Uncharacterized protein</fullName>
    </submittedName>
</protein>
<feature type="transmembrane region" description="Helical" evidence="1">
    <location>
        <begin position="6"/>
        <end position="23"/>
    </location>
</feature>
<gene>
    <name evidence="2" type="ORF">Poly59_36180</name>
</gene>
<organism evidence="2 3">
    <name type="scientific">Rubripirellula reticaptiva</name>
    <dbReference type="NCBI Taxonomy" id="2528013"/>
    <lineage>
        <taxon>Bacteria</taxon>
        <taxon>Pseudomonadati</taxon>
        <taxon>Planctomycetota</taxon>
        <taxon>Planctomycetia</taxon>
        <taxon>Pirellulales</taxon>
        <taxon>Pirellulaceae</taxon>
        <taxon>Rubripirellula</taxon>
    </lineage>
</organism>
<name>A0A5C6EXS4_9BACT</name>
<proteinExistence type="predicted"/>
<keyword evidence="1" id="KW-0812">Transmembrane</keyword>
<feature type="transmembrane region" description="Helical" evidence="1">
    <location>
        <begin position="35"/>
        <end position="51"/>
    </location>
</feature>
<keyword evidence="3" id="KW-1185">Reference proteome</keyword>
<evidence type="ECO:0000256" key="1">
    <source>
        <dbReference type="SAM" id="Phobius"/>
    </source>
</evidence>
<dbReference type="RefSeq" id="WP_146535243.1">
    <property type="nucleotide sequence ID" value="NZ_SJPX01000003.1"/>
</dbReference>
<dbReference type="Proteomes" id="UP000317977">
    <property type="component" value="Unassembled WGS sequence"/>
</dbReference>
<dbReference type="AlphaFoldDB" id="A0A5C6EXS4"/>
<keyword evidence="1" id="KW-1133">Transmembrane helix</keyword>
<feature type="transmembrane region" description="Helical" evidence="1">
    <location>
        <begin position="57"/>
        <end position="75"/>
    </location>
</feature>
<comment type="caution">
    <text evidence="2">The sequence shown here is derived from an EMBL/GenBank/DDBJ whole genome shotgun (WGS) entry which is preliminary data.</text>
</comment>
<accession>A0A5C6EXS4</accession>
<reference evidence="2 3" key="1">
    <citation type="submission" date="2019-02" db="EMBL/GenBank/DDBJ databases">
        <title>Deep-cultivation of Planctomycetes and their phenomic and genomic characterization uncovers novel biology.</title>
        <authorList>
            <person name="Wiegand S."/>
            <person name="Jogler M."/>
            <person name="Boedeker C."/>
            <person name="Pinto D."/>
            <person name="Vollmers J."/>
            <person name="Rivas-Marin E."/>
            <person name="Kohn T."/>
            <person name="Peeters S.H."/>
            <person name="Heuer A."/>
            <person name="Rast P."/>
            <person name="Oberbeckmann S."/>
            <person name="Bunk B."/>
            <person name="Jeske O."/>
            <person name="Meyerdierks A."/>
            <person name="Storesund J.E."/>
            <person name="Kallscheuer N."/>
            <person name="Luecker S."/>
            <person name="Lage O.M."/>
            <person name="Pohl T."/>
            <person name="Merkel B.J."/>
            <person name="Hornburger P."/>
            <person name="Mueller R.-W."/>
            <person name="Bruemmer F."/>
            <person name="Labrenz M."/>
            <person name="Spormann A.M."/>
            <person name="Op Den Camp H."/>
            <person name="Overmann J."/>
            <person name="Amann R."/>
            <person name="Jetten M.S.M."/>
            <person name="Mascher T."/>
            <person name="Medema M.H."/>
            <person name="Devos D.P."/>
            <person name="Kaster A.-K."/>
            <person name="Ovreas L."/>
            <person name="Rohde M."/>
            <person name="Galperin M.Y."/>
            <person name="Jogler C."/>
        </authorList>
    </citation>
    <scope>NUCLEOTIDE SEQUENCE [LARGE SCALE GENOMIC DNA]</scope>
    <source>
        <strain evidence="2 3">Poly59</strain>
    </source>
</reference>
<evidence type="ECO:0000313" key="3">
    <source>
        <dbReference type="Proteomes" id="UP000317977"/>
    </source>
</evidence>
<evidence type="ECO:0000313" key="2">
    <source>
        <dbReference type="EMBL" id="TWU52021.1"/>
    </source>
</evidence>